<organism evidence="1">
    <name type="scientific">uncultured Caudovirales phage</name>
    <dbReference type="NCBI Taxonomy" id="2100421"/>
    <lineage>
        <taxon>Viruses</taxon>
        <taxon>Duplodnaviria</taxon>
        <taxon>Heunggongvirae</taxon>
        <taxon>Uroviricota</taxon>
        <taxon>Caudoviricetes</taxon>
        <taxon>Peduoviridae</taxon>
        <taxon>Maltschvirus</taxon>
        <taxon>Maltschvirus maltsch</taxon>
    </lineage>
</organism>
<sequence length="101" mass="12304">MNIYEARWNNVLKWANKVKAYYDTGEYMIKWDNNEDYYPNEFDFIVDEPNRLIAIDSKDKTSRNQIYEYDLDWDHGSYTSIAETNKILAEINLYRMERVKI</sequence>
<proteinExistence type="predicted"/>
<gene>
    <name evidence="1" type="ORF">UFOVP84_195</name>
</gene>
<dbReference type="EMBL" id="LR796208">
    <property type="protein sequence ID" value="CAB4127454.1"/>
    <property type="molecule type" value="Genomic_DNA"/>
</dbReference>
<accession>A0A6J5KYA2</accession>
<protein>
    <submittedName>
        <fullName evidence="1">Uncharacterized protein</fullName>
    </submittedName>
</protein>
<reference evidence="1" key="1">
    <citation type="submission" date="2020-04" db="EMBL/GenBank/DDBJ databases">
        <authorList>
            <person name="Chiriac C."/>
            <person name="Salcher M."/>
            <person name="Ghai R."/>
            <person name="Kavagutti S V."/>
        </authorList>
    </citation>
    <scope>NUCLEOTIDE SEQUENCE</scope>
</reference>
<name>A0A6J5KYA2_9CAUD</name>
<evidence type="ECO:0000313" key="1">
    <source>
        <dbReference type="EMBL" id="CAB4127454.1"/>
    </source>
</evidence>